<proteinExistence type="predicted"/>
<evidence type="ECO:0008006" key="3">
    <source>
        <dbReference type="Google" id="ProtNLM"/>
    </source>
</evidence>
<organism evidence="1 2">
    <name type="scientific">Pyrrhoderma noxium</name>
    <dbReference type="NCBI Taxonomy" id="2282107"/>
    <lineage>
        <taxon>Eukaryota</taxon>
        <taxon>Fungi</taxon>
        <taxon>Dikarya</taxon>
        <taxon>Basidiomycota</taxon>
        <taxon>Agaricomycotina</taxon>
        <taxon>Agaricomycetes</taxon>
        <taxon>Hymenochaetales</taxon>
        <taxon>Hymenochaetaceae</taxon>
        <taxon>Pyrrhoderma</taxon>
    </lineage>
</organism>
<reference evidence="1 2" key="1">
    <citation type="journal article" date="2017" name="Mol. Ecol.">
        <title>Comparative and population genomic landscape of Phellinus noxius: A hypervariable fungus causing root rot in trees.</title>
        <authorList>
            <person name="Chung C.L."/>
            <person name="Lee T.J."/>
            <person name="Akiba M."/>
            <person name="Lee H.H."/>
            <person name="Kuo T.H."/>
            <person name="Liu D."/>
            <person name="Ke H.M."/>
            <person name="Yokoi T."/>
            <person name="Roa M.B."/>
            <person name="Lu M.J."/>
            <person name="Chang Y.Y."/>
            <person name="Ann P.J."/>
            <person name="Tsai J.N."/>
            <person name="Chen C.Y."/>
            <person name="Tzean S.S."/>
            <person name="Ota Y."/>
            <person name="Hattori T."/>
            <person name="Sahashi N."/>
            <person name="Liou R.F."/>
            <person name="Kikuchi T."/>
            <person name="Tsai I.J."/>
        </authorList>
    </citation>
    <scope>NUCLEOTIDE SEQUENCE [LARGE SCALE GENOMIC DNA]</scope>
    <source>
        <strain evidence="1 2">FFPRI411160</strain>
    </source>
</reference>
<dbReference type="OrthoDB" id="3217549at2759"/>
<sequence length="426" mass="48993">MTTVTFLDIPEDVLIYIFKLAIPEDDSPSNNHSPLNVSHTNRILRQITLENSSLWSYLCLKNVFKIKLGWKRLLDLWIQRSGNAPLNYKLDFQFPSHSENIRNFSHLVLKLAEEHIRWQTIEINSTSGPLEDVRAQLTDMALLRVLLISIPVLPPFRLDFSKSKNLQHLSLEAVYGSIWRTISPTIISQELTVLNLWIMGSRRLKDCICCLDVLKACPKVEWFGLGMMRADESQSNNSQSEINGLSSVTLPNLKTMRLDAGLIPSDFFFQKLVTPFLIRLEYRYPSGIINYSSLRTFLQNSGSKLEELFLDNKHDEIFFMATIMPSIFEPLLSLRRLVVHDLRISPNLWTNLARNDDNDGLGATMLLPKLEILEISYPPEYFEGRGCDNFADMEKGRAEDTKRYTLTILCFSIESEETVSPKQWPD</sequence>
<keyword evidence="2" id="KW-1185">Reference proteome</keyword>
<dbReference type="AlphaFoldDB" id="A0A286UK84"/>
<dbReference type="InParanoid" id="A0A286UK84"/>
<evidence type="ECO:0000313" key="2">
    <source>
        <dbReference type="Proteomes" id="UP000217199"/>
    </source>
</evidence>
<name>A0A286UK84_9AGAM</name>
<dbReference type="EMBL" id="NBII01000004">
    <property type="protein sequence ID" value="PAV19978.1"/>
    <property type="molecule type" value="Genomic_DNA"/>
</dbReference>
<protein>
    <recommendedName>
        <fullName evidence="3">F-box domain-containing protein</fullName>
    </recommendedName>
</protein>
<gene>
    <name evidence="1" type="ORF">PNOK_0491200</name>
</gene>
<dbReference type="Proteomes" id="UP000217199">
    <property type="component" value="Unassembled WGS sequence"/>
</dbReference>
<comment type="caution">
    <text evidence="1">The sequence shown here is derived from an EMBL/GenBank/DDBJ whole genome shotgun (WGS) entry which is preliminary data.</text>
</comment>
<evidence type="ECO:0000313" key="1">
    <source>
        <dbReference type="EMBL" id="PAV19978.1"/>
    </source>
</evidence>
<accession>A0A286UK84</accession>